<dbReference type="InterPro" id="IPR015943">
    <property type="entry name" value="WD40/YVTN_repeat-like_dom_sf"/>
</dbReference>
<feature type="domain" description="RSE1/DDB1/CPSF1 first beta-propeller" evidence="1">
    <location>
        <begin position="1"/>
        <end position="258"/>
    </location>
</feature>
<feature type="domain" description="RSE1/DDB1/CPSF1 second beta-propeller" evidence="2">
    <location>
        <begin position="354"/>
        <end position="509"/>
    </location>
</feature>
<organism evidence="3 4">
    <name type="scientific">Ustilaginoidea virens</name>
    <name type="common">Rice false smut fungus</name>
    <name type="synonym">Villosiclava virens</name>
    <dbReference type="NCBI Taxonomy" id="1159556"/>
    <lineage>
        <taxon>Eukaryota</taxon>
        <taxon>Fungi</taxon>
        <taxon>Dikarya</taxon>
        <taxon>Ascomycota</taxon>
        <taxon>Pezizomycotina</taxon>
        <taxon>Sordariomycetes</taxon>
        <taxon>Hypocreomycetidae</taxon>
        <taxon>Hypocreales</taxon>
        <taxon>Clavicipitaceae</taxon>
        <taxon>Ustilaginoidea</taxon>
    </lineage>
</organism>
<evidence type="ECO:0000259" key="2">
    <source>
        <dbReference type="Pfam" id="PF23726"/>
    </source>
</evidence>
<dbReference type="Pfam" id="PF23726">
    <property type="entry name" value="Beta-prop_RSE1_2nd"/>
    <property type="match status" value="1"/>
</dbReference>
<gene>
    <name evidence="3" type="ORF">UVI_02043370</name>
</gene>
<dbReference type="Gene3D" id="2.130.10.10">
    <property type="entry name" value="YVTN repeat-like/Quinoprotein amine dehydrogenase"/>
    <property type="match status" value="1"/>
</dbReference>
<dbReference type="Pfam" id="PF10433">
    <property type="entry name" value="Beta-prop_RSE1_1st"/>
    <property type="match status" value="1"/>
</dbReference>
<evidence type="ECO:0000259" key="1">
    <source>
        <dbReference type="Pfam" id="PF10433"/>
    </source>
</evidence>
<dbReference type="EMBL" id="BBTG02000025">
    <property type="protein sequence ID" value="GAO15734.1"/>
    <property type="molecule type" value="Genomic_DNA"/>
</dbReference>
<name>A0A1B5KXF2_USTVR</name>
<evidence type="ECO:0000313" key="4">
    <source>
        <dbReference type="Proteomes" id="UP000054053"/>
    </source>
</evidence>
<reference evidence="4" key="1">
    <citation type="journal article" date="2016" name="Genome Announc.">
        <title>Genome sequence of Ustilaginoidea virens IPU010, a rice pathogenic fungus causing false smut.</title>
        <authorList>
            <person name="Kumagai T."/>
            <person name="Ishii T."/>
            <person name="Terai G."/>
            <person name="Umemura M."/>
            <person name="Machida M."/>
            <person name="Asai K."/>
        </authorList>
    </citation>
    <scope>NUCLEOTIDE SEQUENCE [LARGE SCALE GENOMIC DNA]</scope>
    <source>
        <strain evidence="4">IPU010</strain>
    </source>
</reference>
<accession>A0A1B5KXF2</accession>
<dbReference type="AlphaFoldDB" id="A0A1B5KXF2"/>
<dbReference type="Proteomes" id="UP000054053">
    <property type="component" value="Unassembled WGS sequence"/>
</dbReference>
<dbReference type="InterPro" id="IPR050358">
    <property type="entry name" value="RSE1/DDB1/CFT1"/>
</dbReference>
<dbReference type="SUPFAM" id="SSF101908">
    <property type="entry name" value="Putative isomerase YbhE"/>
    <property type="match status" value="1"/>
</dbReference>
<proteinExistence type="predicted"/>
<dbReference type="InterPro" id="IPR018846">
    <property type="entry name" value="Beta-prop_RSE1/DDB1/CPSF1_1st"/>
</dbReference>
<dbReference type="PANTHER" id="PTHR10644">
    <property type="entry name" value="DNA REPAIR/RNA PROCESSING CPSF FAMILY"/>
    <property type="match status" value="1"/>
</dbReference>
<comment type="caution">
    <text evidence="3">The sequence shown here is derived from an EMBL/GenBank/DDBJ whole genome shotgun (WGS) entry which is preliminary data.</text>
</comment>
<evidence type="ECO:0000313" key="3">
    <source>
        <dbReference type="EMBL" id="GAO15734.1"/>
    </source>
</evidence>
<sequence length="983" mass="109349">MAAASPEGLLVVYEFHSMKTINEQYRSRGLFDPVTSFRIRAVQGVVQKLEFLYPRPEDDYHIILLLIITRKERSSAEPVSRMVTYEWEVGDSLKDVFAEEKAGNRLPTEHRMPSLLIPLRFNTAFFVVSQPDIGVVKNCLSGSPVFEALKTDTPGRTPLHHGIEKPLWTAWSRPFRRKKYFEKTDIIFLAREDGAIIHIEIDAPELVPSVTNVGCLHTNIDTAFTTAYDVFTDMLIIGGDSGSGGIWKLAPRTDLEQVSVLPNWSPVMDVAISTQHSTLEPKDARDSRWSEDDSFLSRPDSLFSASGRGLKGNLTQWRWGIQGRIGLDIEYGEPIRNSWGFYLETGGSKSLYGLLSLPDSSIVLQFSADFSQVHSVEPDNTGFDLAFRTLHAGQTQSGTIIQVTESSISLISSSEVSHQPLESILGVRGVNAEHAFCGDHVIALSTHDSVKFQLHTVRIKNMNATLISSWDVVGEVTCVLFFSAIGDEFVAVGSAADGVSWISIYSLNGKVVVTKALQRTVGTRVLLADIWPHYSLVPRCLPLNGTPTRIIYSQAWNCLIVALLQDDRPTLLFVDPETGAQIASASDKDQNPLEVISGLGHAGDRIYGLNEWLYLKDGKTFAFLLVGTKEGRLLIVSVKKIEPSLRNSTGESLQYWTRNKQMFGKPVYSVVGDDDGIIFCVDKTIHWNVLDLAEKKLKQVKQYELDSPATSLRVSNGKILALTTMHSLEVIDHRTGEGNGMALVHTDRVSRTTIHMADIGPTRQDGSGDGWRITLLADQRCGFAGVWVPWGYRNKEFETVFEGALPASIRRFVTARSSPPWASSEPRSRYGLLPSGQDGAEMFGLSLDGSLRHFTLLDIPLWRLLSLVQSLAQRNATLNHMRGNSDSETMNSDDGVELEPRLHPKLMHINGDILSDCLKPRMLEKMVGKADGLDLFCEYLDGLEGGRWTDEFRDSIGHSDDKRQAAYFKLGYEILTYVLAPVW</sequence>
<protein>
    <submittedName>
        <fullName evidence="3">Uncharacterized protein</fullName>
    </submittedName>
</protein>
<dbReference type="InterPro" id="IPR058543">
    <property type="entry name" value="Beta-prop_RSE1/DDB1/CPSF1_2nd"/>
</dbReference>